<dbReference type="AlphaFoldDB" id="A0AAJ3NRV2"/>
<feature type="domain" description="Solute-binding protein family 3/N-terminal" evidence="3">
    <location>
        <begin position="1"/>
        <end position="69"/>
    </location>
</feature>
<dbReference type="InterPro" id="IPR001638">
    <property type="entry name" value="Solute-binding_3/MltF_N"/>
</dbReference>
<name>A0AAJ3NRV2_9MYCO</name>
<evidence type="ECO:0000256" key="1">
    <source>
        <dbReference type="ARBA" id="ARBA00022729"/>
    </source>
</evidence>
<feature type="region of interest" description="Disordered" evidence="2">
    <location>
        <begin position="99"/>
        <end position="150"/>
    </location>
</feature>
<comment type="caution">
    <text evidence="4">The sequence shown here is derived from an EMBL/GenBank/DDBJ whole genome shotgun (WGS) entry which is preliminary data.</text>
</comment>
<protein>
    <recommendedName>
        <fullName evidence="3">Solute-binding protein family 3/N-terminal domain-containing protein</fullName>
    </recommendedName>
</protein>
<dbReference type="PANTHER" id="PTHR35936">
    <property type="entry name" value="MEMBRANE-BOUND LYTIC MUREIN TRANSGLYCOSYLASE F"/>
    <property type="match status" value="1"/>
</dbReference>
<dbReference type="RefSeq" id="WP_232069259.1">
    <property type="nucleotide sequence ID" value="NZ_AP022573.1"/>
</dbReference>
<feature type="compositionally biased region" description="Basic residues" evidence="2">
    <location>
        <begin position="99"/>
        <end position="110"/>
    </location>
</feature>
<accession>A0AAJ3NRV2</accession>
<evidence type="ECO:0000259" key="3">
    <source>
        <dbReference type="Pfam" id="PF00497"/>
    </source>
</evidence>
<dbReference type="Gene3D" id="3.40.190.10">
    <property type="entry name" value="Periplasmic binding protein-like II"/>
    <property type="match status" value="2"/>
</dbReference>
<proteinExistence type="predicted"/>
<evidence type="ECO:0000313" key="5">
    <source>
        <dbReference type="Proteomes" id="UP000193387"/>
    </source>
</evidence>
<keyword evidence="5" id="KW-1185">Reference proteome</keyword>
<reference evidence="4 5" key="1">
    <citation type="submission" date="2016-01" db="EMBL/GenBank/DDBJ databases">
        <title>The new phylogeny of the genus Mycobacterium.</title>
        <authorList>
            <person name="Tarcisio F."/>
            <person name="Conor M."/>
            <person name="Antonella G."/>
            <person name="Elisabetta G."/>
            <person name="Giulia F.S."/>
            <person name="Sara T."/>
            <person name="Anna F."/>
            <person name="Clotilde B."/>
            <person name="Roberto B."/>
            <person name="Veronica D.S."/>
            <person name="Fabio R."/>
            <person name="Monica P."/>
            <person name="Olivier J."/>
            <person name="Enrico T."/>
            <person name="Nicola S."/>
        </authorList>
    </citation>
    <scope>NUCLEOTIDE SEQUENCE [LARGE SCALE GENOMIC DNA]</scope>
    <source>
        <strain evidence="4 5">DSM 44616</strain>
    </source>
</reference>
<dbReference type="EMBL" id="LQPR01000025">
    <property type="protein sequence ID" value="ORW72166.1"/>
    <property type="molecule type" value="Genomic_DNA"/>
</dbReference>
<keyword evidence="1" id="KW-0732">Signal</keyword>
<dbReference type="PANTHER" id="PTHR35936:SF19">
    <property type="entry name" value="AMINO-ACID-BINDING PROTEIN YXEM-RELATED"/>
    <property type="match status" value="1"/>
</dbReference>
<dbReference type="Proteomes" id="UP000193387">
    <property type="component" value="Unassembled WGS sequence"/>
</dbReference>
<dbReference type="Pfam" id="PF00497">
    <property type="entry name" value="SBP_bac_3"/>
    <property type="match status" value="1"/>
</dbReference>
<organism evidence="4 5">
    <name type="scientific">Mycobacterium saskatchewanense</name>
    <dbReference type="NCBI Taxonomy" id="220927"/>
    <lineage>
        <taxon>Bacteria</taxon>
        <taxon>Bacillati</taxon>
        <taxon>Actinomycetota</taxon>
        <taxon>Actinomycetes</taxon>
        <taxon>Mycobacteriales</taxon>
        <taxon>Mycobacteriaceae</taxon>
        <taxon>Mycobacterium</taxon>
        <taxon>Mycobacterium simiae complex</taxon>
    </lineage>
</organism>
<sequence>MDIDLAGDLAHRLHVAVELVPTTWSALLNGLDNRYHLAMGGVTITLDRAQKALNSAPYLRDGKAAVVRCADLSKYQSLADIDPGGTNAQFDKTTLHNVNRHPLPRQHHHLRPVDRGRSRRHRNPLAGHPTSRLSGVDVDTIRSPSSRRPT</sequence>
<dbReference type="SUPFAM" id="SSF53850">
    <property type="entry name" value="Periplasmic binding protein-like II"/>
    <property type="match status" value="1"/>
</dbReference>
<evidence type="ECO:0000313" key="4">
    <source>
        <dbReference type="EMBL" id="ORW72166.1"/>
    </source>
</evidence>
<gene>
    <name evidence="4" type="ORF">AWC23_11630</name>
</gene>
<evidence type="ECO:0000256" key="2">
    <source>
        <dbReference type="SAM" id="MobiDB-lite"/>
    </source>
</evidence>